<keyword evidence="2" id="KW-0255">Endonuclease</keyword>
<gene>
    <name evidence="7" type="ORF">KV121_001313</name>
</gene>
<dbReference type="InterPro" id="IPR004603">
    <property type="entry name" value="DNA_mismatch_endonuc_vsr"/>
</dbReference>
<accession>A0A9P4DGD9</accession>
<evidence type="ECO:0000256" key="4">
    <source>
        <dbReference type="ARBA" id="ARBA00022801"/>
    </source>
</evidence>
<dbReference type="AlphaFoldDB" id="A0A9P4DGD9"/>
<evidence type="ECO:0000256" key="2">
    <source>
        <dbReference type="ARBA" id="ARBA00022759"/>
    </source>
</evidence>
<dbReference type="GO" id="GO:0004519">
    <property type="term" value="F:endonuclease activity"/>
    <property type="evidence" value="ECO:0007669"/>
    <property type="project" value="UniProtKB-KW"/>
</dbReference>
<evidence type="ECO:0000313" key="8">
    <source>
        <dbReference type="Proteomes" id="UP000885148"/>
    </source>
</evidence>
<keyword evidence="5" id="KW-0234">DNA repair</keyword>
<evidence type="ECO:0000313" key="7">
    <source>
        <dbReference type="EMBL" id="HBH7041282.1"/>
    </source>
</evidence>
<keyword evidence="3" id="KW-0227">DNA damage</keyword>
<evidence type="ECO:0000256" key="1">
    <source>
        <dbReference type="ARBA" id="ARBA00022722"/>
    </source>
</evidence>
<reference evidence="7" key="2">
    <citation type="submission" date="2021-07" db="EMBL/GenBank/DDBJ databases">
        <authorList>
            <consortium name="NCBI Pathogen Detection Project"/>
        </authorList>
    </citation>
    <scope>NUCLEOTIDE SEQUENCE</scope>
    <source>
        <strain evidence="7">91871</strain>
    </source>
</reference>
<dbReference type="GO" id="GO:0006298">
    <property type="term" value="P:mismatch repair"/>
    <property type="evidence" value="ECO:0007669"/>
    <property type="project" value="InterPro"/>
</dbReference>
<name>A0A9P4DGD9_CITFR</name>
<evidence type="ECO:0000256" key="6">
    <source>
        <dbReference type="ARBA" id="ARBA00029466"/>
    </source>
</evidence>
<organism evidence="7 8">
    <name type="scientific">Citrobacter freundii</name>
    <dbReference type="NCBI Taxonomy" id="546"/>
    <lineage>
        <taxon>Bacteria</taxon>
        <taxon>Pseudomonadati</taxon>
        <taxon>Pseudomonadota</taxon>
        <taxon>Gammaproteobacteria</taxon>
        <taxon>Enterobacterales</taxon>
        <taxon>Enterobacteriaceae</taxon>
        <taxon>Citrobacter</taxon>
        <taxon>Citrobacter freundii complex</taxon>
    </lineage>
</organism>
<keyword evidence="4" id="KW-0378">Hydrolase</keyword>
<dbReference type="Pfam" id="PF03852">
    <property type="entry name" value="Vsr"/>
    <property type="match status" value="1"/>
</dbReference>
<dbReference type="GO" id="GO:0016787">
    <property type="term" value="F:hydrolase activity"/>
    <property type="evidence" value="ECO:0007669"/>
    <property type="project" value="UniProtKB-KW"/>
</dbReference>
<proteinExistence type="inferred from homology"/>
<keyword evidence="1" id="KW-0540">Nuclease</keyword>
<comment type="similarity">
    <text evidence="6">Belongs to the Vsr family.</text>
</comment>
<reference evidence="7" key="1">
    <citation type="journal article" date="2018" name="Genome Biol.">
        <title>SKESA: strategic k-mer extension for scrupulous assemblies.</title>
        <authorList>
            <person name="Souvorov A."/>
            <person name="Agarwala R."/>
            <person name="Lipman D.J."/>
        </authorList>
    </citation>
    <scope>NUCLEOTIDE SEQUENCE</scope>
    <source>
        <strain evidence="7">91871</strain>
    </source>
</reference>
<dbReference type="InterPro" id="IPR011335">
    <property type="entry name" value="Restrct_endonuc-II-like"/>
</dbReference>
<evidence type="ECO:0000256" key="5">
    <source>
        <dbReference type="ARBA" id="ARBA00023204"/>
    </source>
</evidence>
<dbReference type="Proteomes" id="UP000885148">
    <property type="component" value="Unassembled WGS sequence"/>
</dbReference>
<comment type="caution">
    <text evidence="7">The sequence shown here is derived from an EMBL/GenBank/DDBJ whole genome shotgun (WGS) entry which is preliminary data.</text>
</comment>
<protein>
    <submittedName>
        <fullName evidence="7">Uncharacterized protein</fullName>
    </submittedName>
</protein>
<dbReference type="SUPFAM" id="SSF52980">
    <property type="entry name" value="Restriction endonuclease-like"/>
    <property type="match status" value="1"/>
</dbReference>
<evidence type="ECO:0000256" key="3">
    <source>
        <dbReference type="ARBA" id="ARBA00022763"/>
    </source>
</evidence>
<sequence length="55" mass="6219">MIAAITQVQRGYVISGIKGRDACAERIIRSLVTHAGFRYRLCDPRSTGKRDLVLW</sequence>
<dbReference type="EMBL" id="DAESCB010000003">
    <property type="protein sequence ID" value="HBH7041282.1"/>
    <property type="molecule type" value="Genomic_DNA"/>
</dbReference>